<evidence type="ECO:0000259" key="1">
    <source>
        <dbReference type="Pfam" id="PF01425"/>
    </source>
</evidence>
<gene>
    <name evidence="2" type="ORF">KS407_07850</name>
</gene>
<evidence type="ECO:0000313" key="3">
    <source>
        <dbReference type="Proteomes" id="UP000790580"/>
    </source>
</evidence>
<dbReference type="PANTHER" id="PTHR43372:SF4">
    <property type="entry name" value="FATTY-ACID AMIDE HYDROLASE 2"/>
    <property type="match status" value="1"/>
</dbReference>
<name>A0ABS6JS09_9BACI</name>
<feature type="domain" description="Amidase" evidence="1">
    <location>
        <begin position="27"/>
        <end position="448"/>
    </location>
</feature>
<dbReference type="Pfam" id="PF01425">
    <property type="entry name" value="Amidase"/>
    <property type="match status" value="1"/>
</dbReference>
<proteinExistence type="predicted"/>
<evidence type="ECO:0000313" key="2">
    <source>
        <dbReference type="EMBL" id="MBU9721359.1"/>
    </source>
</evidence>
<dbReference type="PANTHER" id="PTHR43372">
    <property type="entry name" value="FATTY-ACID AMIDE HYDROLASE"/>
    <property type="match status" value="1"/>
</dbReference>
<sequence length="473" mass="52173">MNFSEICTMSATELALMIRNKILTSVEVVEAYLDQIERVNPYINAVVQYNREHALQLAQKADEDLENGVIRGELHGVPVTIKDAIDTKDYITTYGVESRSAYMPKVDATVVARLRDAGAIILGKTNLPELCMTFESNNNIFGRTNNPYDLTKTPGGSSGGEAAIIAAGGSPLGIGSDASGSIRLPSHYCGIAGLKPTRGRVPETGHIPPGLGFSNEVGPLARYVKDLRTSLAIIEGTDSKDPTCTFIPSSVGQKTMESMKIAIYTNNQLYPPTPETVGVIEKAVNLLEEEGIDVEEYFPEMLNEFYSLNSVIKDHFNDTIPVMQEIYSNKDLSFDDVNLIDTWLDRLDIDKSNKYMSASELFLLNTKVDVLRSKLIQDLSQYDVIICPVCAGPAIPHGSSLDPTTEHSFNYTRPYNWLGFPSVVFRGGQSDDGLPIGVQVVAKHWREDIALLVAEFLEERMEGWQAPELFFQS</sequence>
<keyword evidence="3" id="KW-1185">Reference proteome</keyword>
<dbReference type="EMBL" id="JAHQCR010000034">
    <property type="protein sequence ID" value="MBU9721359.1"/>
    <property type="molecule type" value="Genomic_DNA"/>
</dbReference>
<dbReference type="InterPro" id="IPR052739">
    <property type="entry name" value="FAAH2"/>
</dbReference>
<dbReference type="Proteomes" id="UP000790580">
    <property type="component" value="Unassembled WGS sequence"/>
</dbReference>
<comment type="caution">
    <text evidence="2">The sequence shown here is derived from an EMBL/GenBank/DDBJ whole genome shotgun (WGS) entry which is preliminary data.</text>
</comment>
<dbReference type="RefSeq" id="WP_088075483.1">
    <property type="nucleotide sequence ID" value="NZ_JAHQCR010000034.1"/>
</dbReference>
<organism evidence="2 3">
    <name type="scientific">Evansella alkalicola</name>
    <dbReference type="NCBI Taxonomy" id="745819"/>
    <lineage>
        <taxon>Bacteria</taxon>
        <taxon>Bacillati</taxon>
        <taxon>Bacillota</taxon>
        <taxon>Bacilli</taxon>
        <taxon>Bacillales</taxon>
        <taxon>Bacillaceae</taxon>
        <taxon>Evansella</taxon>
    </lineage>
</organism>
<dbReference type="SUPFAM" id="SSF75304">
    <property type="entry name" value="Amidase signature (AS) enzymes"/>
    <property type="match status" value="1"/>
</dbReference>
<dbReference type="InterPro" id="IPR023631">
    <property type="entry name" value="Amidase_dom"/>
</dbReference>
<reference evidence="2 3" key="1">
    <citation type="submission" date="2021-06" db="EMBL/GenBank/DDBJ databases">
        <title>Bacillus sp. RD4P76, an endophyte from a halophyte.</title>
        <authorList>
            <person name="Sun J.-Q."/>
        </authorList>
    </citation>
    <scope>NUCLEOTIDE SEQUENCE [LARGE SCALE GENOMIC DNA]</scope>
    <source>
        <strain evidence="2 3">JCM 17098</strain>
    </source>
</reference>
<accession>A0ABS6JS09</accession>
<dbReference type="Gene3D" id="3.90.1300.10">
    <property type="entry name" value="Amidase signature (AS) domain"/>
    <property type="match status" value="1"/>
</dbReference>
<protein>
    <submittedName>
        <fullName evidence="2">Amidase</fullName>
    </submittedName>
</protein>
<dbReference type="InterPro" id="IPR036928">
    <property type="entry name" value="AS_sf"/>
</dbReference>